<name>A0A1M5DGM9_9BACT</name>
<evidence type="ECO:0000313" key="1">
    <source>
        <dbReference type="EMBL" id="SHF66199.1"/>
    </source>
</evidence>
<proteinExistence type="predicted"/>
<organism evidence="1 2">
    <name type="scientific">Flavisolibacter ginsengisoli DSM 18119</name>
    <dbReference type="NCBI Taxonomy" id="1121884"/>
    <lineage>
        <taxon>Bacteria</taxon>
        <taxon>Pseudomonadati</taxon>
        <taxon>Bacteroidota</taxon>
        <taxon>Chitinophagia</taxon>
        <taxon>Chitinophagales</taxon>
        <taxon>Chitinophagaceae</taxon>
        <taxon>Flavisolibacter</taxon>
    </lineage>
</organism>
<protein>
    <submittedName>
        <fullName evidence="1">Uncharacterized protein</fullName>
    </submittedName>
</protein>
<sequence length="330" mass="36660">MQRIVITLVSLLFLFSCQKEISLEAGKPSSGALQDNGGDCLPKLIGGTFEANKTLTDSNYIDVTVAVSLAGTYRIYSDTVNGYYFSGAGSFSVPGTNTIRLRGTGKPLSEGNDLFTIYYDSSFCSIQVPVVPAGTLPSTGDHFILTDNSWWSYASPVQGDTLKRTIVGTVNDNGFTYKILKEKNTTNVYDDSLYVRKSGNNYYELNYSDYYSSFYFDTPVLDSLLFLKEGLVTGDAWTSREYTGTVGGVDTKLKYLFNVINANATVTYNGRTYTNVYQVSMKSQKSENGAAYADDVTWINYYAPGVGWIYQKYDDGTQAFELPIRYFQVF</sequence>
<gene>
    <name evidence="1" type="ORF">SAMN02745131_03219</name>
</gene>
<dbReference type="RefSeq" id="WP_072836364.1">
    <property type="nucleotide sequence ID" value="NZ_FQUU01000015.1"/>
</dbReference>
<reference evidence="1 2" key="1">
    <citation type="submission" date="2016-11" db="EMBL/GenBank/DDBJ databases">
        <authorList>
            <person name="Jaros S."/>
            <person name="Januszkiewicz K."/>
            <person name="Wedrychowicz H."/>
        </authorList>
    </citation>
    <scope>NUCLEOTIDE SEQUENCE [LARGE SCALE GENOMIC DNA]</scope>
    <source>
        <strain evidence="1 2">DSM 18119</strain>
    </source>
</reference>
<evidence type="ECO:0000313" key="2">
    <source>
        <dbReference type="Proteomes" id="UP000184048"/>
    </source>
</evidence>
<dbReference type="STRING" id="1121884.SAMN02745131_03219"/>
<accession>A0A1M5DGM9</accession>
<dbReference type="Proteomes" id="UP000184048">
    <property type="component" value="Unassembled WGS sequence"/>
</dbReference>
<dbReference type="AlphaFoldDB" id="A0A1M5DGM9"/>
<dbReference type="EMBL" id="FQUU01000015">
    <property type="protein sequence ID" value="SHF66199.1"/>
    <property type="molecule type" value="Genomic_DNA"/>
</dbReference>
<dbReference type="OrthoDB" id="677490at2"/>
<keyword evidence="2" id="KW-1185">Reference proteome</keyword>
<dbReference type="PROSITE" id="PS51257">
    <property type="entry name" value="PROKAR_LIPOPROTEIN"/>
    <property type="match status" value="1"/>
</dbReference>